<dbReference type="PANTHER" id="PTHR15032:SF36">
    <property type="entry name" value="METALLO-BETA-LACTAMASE DOMAIN-CONTAINING PROTEIN"/>
    <property type="match status" value="1"/>
</dbReference>
<dbReference type="Gene3D" id="3.60.15.10">
    <property type="entry name" value="Ribonuclease Z/Hydroxyacylglutathione hydrolase-like"/>
    <property type="match status" value="1"/>
</dbReference>
<dbReference type="EMBL" id="JAESWA010000010">
    <property type="protein sequence ID" value="MBL4930528.1"/>
    <property type="molecule type" value="Genomic_DNA"/>
</dbReference>
<evidence type="ECO:0000313" key="3">
    <source>
        <dbReference type="Proteomes" id="UP000623681"/>
    </source>
</evidence>
<dbReference type="GO" id="GO:0005737">
    <property type="term" value="C:cytoplasm"/>
    <property type="evidence" value="ECO:0007669"/>
    <property type="project" value="TreeGrafter"/>
</dbReference>
<organism evidence="2 3">
    <name type="scientific">Clostridium paridis</name>
    <dbReference type="NCBI Taxonomy" id="2803863"/>
    <lineage>
        <taxon>Bacteria</taxon>
        <taxon>Bacillati</taxon>
        <taxon>Bacillota</taxon>
        <taxon>Clostridia</taxon>
        <taxon>Eubacteriales</taxon>
        <taxon>Clostridiaceae</taxon>
        <taxon>Clostridium</taxon>
    </lineage>
</organism>
<dbReference type="InterPro" id="IPR036866">
    <property type="entry name" value="RibonucZ/Hydroxyglut_hydro"/>
</dbReference>
<name>A0A937FEK0_9CLOT</name>
<dbReference type="Proteomes" id="UP000623681">
    <property type="component" value="Unassembled WGS sequence"/>
</dbReference>
<dbReference type="SUPFAM" id="SSF56281">
    <property type="entry name" value="Metallo-hydrolase/oxidoreductase"/>
    <property type="match status" value="1"/>
</dbReference>
<accession>A0A937FEK0</accession>
<dbReference type="InterPro" id="IPR001279">
    <property type="entry name" value="Metallo-B-lactamas"/>
</dbReference>
<keyword evidence="3" id="KW-1185">Reference proteome</keyword>
<dbReference type="PANTHER" id="PTHR15032">
    <property type="entry name" value="N-ACYL-PHOSPHATIDYLETHANOLAMINE-HYDROLYZING PHOSPHOLIPASE D"/>
    <property type="match status" value="1"/>
</dbReference>
<dbReference type="SMART" id="SM00849">
    <property type="entry name" value="Lactamase_B"/>
    <property type="match status" value="1"/>
</dbReference>
<dbReference type="AlphaFoldDB" id="A0A937FEK0"/>
<evidence type="ECO:0000313" key="2">
    <source>
        <dbReference type="EMBL" id="MBL4930528.1"/>
    </source>
</evidence>
<proteinExistence type="predicted"/>
<gene>
    <name evidence="2" type="ORF">JK634_01770</name>
</gene>
<comment type="caution">
    <text evidence="2">The sequence shown here is derived from an EMBL/GenBank/DDBJ whole genome shotgun (WGS) entry which is preliminary data.</text>
</comment>
<sequence>MKVLSNIKFLTTLTINNIKTYGKPAGVEFNDPIENNSVYWYGHATTIINLEGKLILTDPVITNNLGYFKRQVKIPMNLRTLKFDYILLSHGHSDHIHFSSLMQINKDAKVIAPKGYKRFLTLLGFKNVFILNHGKVYDDGIIKVKSIEAKHDGRRYYLGKPTESHSFLIRGKYKSVFFAGDTAYTENFKGISCDIALMPVGCYKPDKFLAMHCSPLESYKMFEMMDCPIMLPIHYKTFILSLEDFNETFTSLTSIEDEKVAIAKIGQVVKF</sequence>
<feature type="domain" description="Metallo-beta-lactamase" evidence="1">
    <location>
        <begin position="42"/>
        <end position="234"/>
    </location>
</feature>
<dbReference type="RefSeq" id="WP_202765910.1">
    <property type="nucleotide sequence ID" value="NZ_JAESWA010000010.1"/>
</dbReference>
<dbReference type="Pfam" id="PF12706">
    <property type="entry name" value="Lactamase_B_2"/>
    <property type="match status" value="1"/>
</dbReference>
<protein>
    <submittedName>
        <fullName evidence="2">MBL fold metallo-hydrolase</fullName>
    </submittedName>
</protein>
<reference evidence="2" key="1">
    <citation type="submission" date="2021-01" db="EMBL/GenBank/DDBJ databases">
        <title>Genome public.</title>
        <authorList>
            <person name="Liu C."/>
            <person name="Sun Q."/>
        </authorList>
    </citation>
    <scope>NUCLEOTIDE SEQUENCE</scope>
    <source>
        <strain evidence="2">YIM B02565</strain>
    </source>
</reference>
<evidence type="ECO:0000259" key="1">
    <source>
        <dbReference type="SMART" id="SM00849"/>
    </source>
</evidence>